<protein>
    <submittedName>
        <fullName evidence="4">Zinc finger CCCH domain-containing protein 11A-like isoform X1</fullName>
    </submittedName>
</protein>
<comment type="caution">
    <text evidence="4">The sequence shown here is derived from an EMBL/GenBank/DDBJ whole genome shotgun (WGS) entry which is preliminary data.</text>
</comment>
<feature type="compositionally biased region" description="Basic and acidic residues" evidence="2">
    <location>
        <begin position="468"/>
        <end position="484"/>
    </location>
</feature>
<name>A0ABR0YDE7_HUSHU</name>
<keyword evidence="1" id="KW-0862">Zinc</keyword>
<keyword evidence="1" id="KW-0863">Zinc-finger</keyword>
<feature type="domain" description="C3H1-type" evidence="3">
    <location>
        <begin position="2"/>
        <end position="29"/>
    </location>
</feature>
<evidence type="ECO:0000313" key="5">
    <source>
        <dbReference type="Proteomes" id="UP001369086"/>
    </source>
</evidence>
<feature type="compositionally biased region" description="Acidic residues" evidence="2">
    <location>
        <begin position="155"/>
        <end position="171"/>
    </location>
</feature>
<feature type="compositionally biased region" description="Basic and acidic residues" evidence="2">
    <location>
        <begin position="741"/>
        <end position="756"/>
    </location>
</feature>
<dbReference type="Gene3D" id="3.30.1370.210">
    <property type="match status" value="1"/>
</dbReference>
<feature type="compositionally biased region" description="Basic and acidic residues" evidence="2">
    <location>
        <begin position="417"/>
        <end position="435"/>
    </location>
</feature>
<keyword evidence="1" id="KW-0479">Metal-binding</keyword>
<evidence type="ECO:0000256" key="1">
    <source>
        <dbReference type="PROSITE-ProRule" id="PRU00723"/>
    </source>
</evidence>
<accession>A0ABR0YDE7</accession>
<feature type="compositionally biased region" description="Polar residues" evidence="2">
    <location>
        <begin position="934"/>
        <end position="944"/>
    </location>
</feature>
<evidence type="ECO:0000313" key="4">
    <source>
        <dbReference type="EMBL" id="KAK6470510.1"/>
    </source>
</evidence>
<dbReference type="Proteomes" id="UP001369086">
    <property type="component" value="Unassembled WGS sequence"/>
</dbReference>
<reference evidence="4 5" key="1">
    <citation type="submission" date="2021-05" db="EMBL/GenBank/DDBJ databases">
        <authorList>
            <person name="Zahm M."/>
            <person name="Klopp C."/>
            <person name="Cabau C."/>
            <person name="Kuhl H."/>
            <person name="Suciu R."/>
            <person name="Ciorpac M."/>
            <person name="Holostenco D."/>
            <person name="Gessner J."/>
            <person name="Wuertz S."/>
            <person name="Hohne C."/>
            <person name="Stock M."/>
            <person name="Gislard M."/>
            <person name="Lluch J."/>
            <person name="Milhes M."/>
            <person name="Lampietro C."/>
            <person name="Lopez Roques C."/>
            <person name="Donnadieu C."/>
            <person name="Du K."/>
            <person name="Schartl M."/>
            <person name="Guiguen Y."/>
        </authorList>
    </citation>
    <scope>NUCLEOTIDE SEQUENCE [LARGE SCALE GENOMIC DNA]</scope>
    <source>
        <strain evidence="4">Hh-F2</strain>
        <tissue evidence="4">Blood</tissue>
    </source>
</reference>
<dbReference type="InterPro" id="IPR041686">
    <property type="entry name" value="Znf-CCCH_3"/>
</dbReference>
<feature type="zinc finger region" description="C3H1-type" evidence="1">
    <location>
        <begin position="2"/>
        <end position="29"/>
    </location>
</feature>
<dbReference type="InterPro" id="IPR000571">
    <property type="entry name" value="Znf_CCCH"/>
</dbReference>
<evidence type="ECO:0000259" key="3">
    <source>
        <dbReference type="PROSITE" id="PS50103"/>
    </source>
</evidence>
<sequence length="991" mass="108187">MSSQGDDCYFFFYSTCSKGDSCPFRHCEAALGSETVCNLWQEERCFRKVCKFRHMEIEKKRNAIPCYWETQPAGCRKLNCAFHHEKSRIIDGVFIPASQTPLMRKEVNEEQPPEPVPPTPAPSNPPNPQLRGVIKAETLENVPSPTHPPVVINAADDEDEDDDDEVSDEGEDGKAGLEPSPDGLQNGLTITGTRKHIPIPNKDDSLNFGIKTLEEIRLRKALKANLRKSGNYLSGVVPPAEQKGRTGLEKEIVRSVVRPAFLSTSKKAVVPVHGDVFMKRNIAERLGKRKAELEGDVLVKKVFPVESNLSVKRCLAERLGRKVDSPEECAGVIPNKVPKSMRKRLGLPVEQPDTETGNDNQGKWSGVVRIKTLEEIRLEKGVKTQGKREQNHPQQASARTVSPVKKPSKPLVNVHIKTSEIQHTKKQELLEEQQKAARSPLPETAAAASDTPRERKEAAPGKGLSEPGEVRVKTLEEIRREKAARMQQRAGKAEKTENNPGAGDQRDGDAAATRRRILRINKAAGALGKNDKVVESTKEPEEPAPEPSTLQTMTTTNGSSSAPVEKVLVKSFEEIMREKRLRKQQGDSSPASIQPGGTTPAPLKPIEEAPAGVKQGRLLPAPAQQRATQPASAQPRERAPVLLKKRDHVPARVQQRATSPASVKQCETDTVPTSVTQKETTSVKQGQLSQTSVQQKETSPVSVQPSKKVPASNKKRATVPVSFKTTEKVLASAKQLSPATAEKKEAAPDPVIKEKAVQPPTGPKDSASPVAPEEPQPDTVQQAMAEKPAVQAPEPKVRPKLNVKPSMMKPASPVRLGQKRKAPESHPSAIAAVKPMNSAPSTEEEQEPPHKQSETVANSDKPETLYKKVCPSEPHKKAANSLQKFPLAEAERTQPAAVQGTPAEEPQRATESVVVASPSAHPQRPAYQARTRRLSSVSSRAGASLNNSAAVDDFEELMKEFSDDRLEDEIELDPAKGEDDLLLELSEMIGS</sequence>
<feature type="region of interest" description="Disordered" evidence="2">
    <location>
        <begin position="105"/>
        <end position="196"/>
    </location>
</feature>
<dbReference type="PANTHER" id="PTHR15725">
    <property type="entry name" value="ZN-FINGER, C-X8-C-X5-C-X3-H TYPE-CONTAINING"/>
    <property type="match status" value="1"/>
</dbReference>
<feature type="compositionally biased region" description="Basic and acidic residues" evidence="2">
    <location>
        <begin position="380"/>
        <end position="391"/>
    </location>
</feature>
<dbReference type="EMBL" id="JAHFZB010000035">
    <property type="protein sequence ID" value="KAK6470510.1"/>
    <property type="molecule type" value="Genomic_DNA"/>
</dbReference>
<proteinExistence type="predicted"/>
<evidence type="ECO:0000256" key="2">
    <source>
        <dbReference type="SAM" id="MobiDB-lite"/>
    </source>
</evidence>
<feature type="compositionally biased region" description="Low complexity" evidence="2">
    <location>
        <begin position="620"/>
        <end position="634"/>
    </location>
</feature>
<organism evidence="4 5">
    <name type="scientific">Huso huso</name>
    <name type="common">Beluga</name>
    <name type="synonym">Acipenser huso</name>
    <dbReference type="NCBI Taxonomy" id="61971"/>
    <lineage>
        <taxon>Eukaryota</taxon>
        <taxon>Metazoa</taxon>
        <taxon>Chordata</taxon>
        <taxon>Craniata</taxon>
        <taxon>Vertebrata</taxon>
        <taxon>Euteleostomi</taxon>
        <taxon>Actinopterygii</taxon>
        <taxon>Chondrostei</taxon>
        <taxon>Acipenseriformes</taxon>
        <taxon>Acipenseridae</taxon>
        <taxon>Huso</taxon>
    </lineage>
</organism>
<feature type="compositionally biased region" description="Basic and acidic residues" evidence="2">
    <location>
        <begin position="529"/>
        <end position="541"/>
    </location>
</feature>
<dbReference type="PANTHER" id="PTHR15725:SF14">
    <property type="entry name" value="ZINC FINGER CCCH DOMAIN-CONTAINING PROTEIN 11A"/>
    <property type="match status" value="1"/>
</dbReference>
<gene>
    <name evidence="4" type="ORF">HHUSO_G30736</name>
</gene>
<feature type="compositionally biased region" description="Polar residues" evidence="2">
    <location>
        <begin position="668"/>
        <end position="705"/>
    </location>
</feature>
<dbReference type="SMART" id="SM00356">
    <property type="entry name" value="ZnF_C3H1"/>
    <property type="match status" value="3"/>
</dbReference>
<feature type="compositionally biased region" description="Basic and acidic residues" evidence="2">
    <location>
        <begin position="567"/>
        <end position="578"/>
    </location>
</feature>
<feature type="compositionally biased region" description="Polar residues" evidence="2">
    <location>
        <begin position="586"/>
        <end position="597"/>
    </location>
</feature>
<feature type="compositionally biased region" description="Polar residues" evidence="2">
    <location>
        <begin position="548"/>
        <end position="562"/>
    </location>
</feature>
<dbReference type="Pfam" id="PF15663">
    <property type="entry name" value="zf-CCCH_3"/>
    <property type="match status" value="1"/>
</dbReference>
<keyword evidence="5" id="KW-1185">Reference proteome</keyword>
<feature type="region of interest" description="Disordered" evidence="2">
    <location>
        <begin position="380"/>
        <end position="944"/>
    </location>
</feature>
<feature type="compositionally biased region" description="Pro residues" evidence="2">
    <location>
        <begin position="113"/>
        <end position="128"/>
    </location>
</feature>
<dbReference type="PROSITE" id="PS50103">
    <property type="entry name" value="ZF_C3H1"/>
    <property type="match status" value="1"/>
</dbReference>